<dbReference type="Proteomes" id="UP000093759">
    <property type="component" value="Unassembled WGS sequence"/>
</dbReference>
<dbReference type="Pfam" id="PF00106">
    <property type="entry name" value="adh_short"/>
    <property type="match status" value="1"/>
</dbReference>
<dbReference type="Gene3D" id="3.40.50.720">
    <property type="entry name" value="NAD(P)-binding Rossmann-like Domain"/>
    <property type="match status" value="1"/>
</dbReference>
<reference evidence="5" key="1">
    <citation type="submission" date="2016-06" db="EMBL/GenBank/DDBJ databases">
        <authorList>
            <person name="Sutton G."/>
            <person name="Brinkac L."/>
            <person name="Sanka R."/>
            <person name="Adams M."/>
            <person name="Lau E."/>
            <person name="Garcia-Basteiro A."/>
            <person name="Lopez-Varela E."/>
            <person name="Palencia S."/>
        </authorList>
    </citation>
    <scope>NUCLEOTIDE SEQUENCE [LARGE SCALE GENOMIC DNA]</scope>
    <source>
        <strain evidence="5">1274684.2</strain>
    </source>
</reference>
<dbReference type="InterPro" id="IPR002347">
    <property type="entry name" value="SDR_fam"/>
</dbReference>
<dbReference type="InterPro" id="IPR020904">
    <property type="entry name" value="Sc_DH/Rdtase_CS"/>
</dbReference>
<dbReference type="RefSeq" id="WP_065026243.1">
    <property type="nucleotide sequence ID" value="NZ_LZMF01000137.1"/>
</dbReference>
<dbReference type="PANTHER" id="PTHR43391:SF12">
    <property type="entry name" value="OXIDOREDUCTASE EPHD-RELATED"/>
    <property type="match status" value="1"/>
</dbReference>
<dbReference type="SMART" id="SM00822">
    <property type="entry name" value="PKS_KR"/>
    <property type="match status" value="1"/>
</dbReference>
<accession>A0A1A3TM23</accession>
<dbReference type="PROSITE" id="PS00061">
    <property type="entry name" value="ADH_SHORT"/>
    <property type="match status" value="1"/>
</dbReference>
<dbReference type="PRINTS" id="PR00081">
    <property type="entry name" value="GDHRDH"/>
</dbReference>
<dbReference type="AlphaFoldDB" id="A0A1A3TM23"/>
<name>A0A1A3TM23_MYCSD</name>
<dbReference type="InterPro" id="IPR036291">
    <property type="entry name" value="NAD(P)-bd_dom_sf"/>
</dbReference>
<dbReference type="CDD" id="cd05233">
    <property type="entry name" value="SDR_c"/>
    <property type="match status" value="1"/>
</dbReference>
<dbReference type="GO" id="GO:0016491">
    <property type="term" value="F:oxidoreductase activity"/>
    <property type="evidence" value="ECO:0007669"/>
    <property type="project" value="UniProtKB-KW"/>
</dbReference>
<evidence type="ECO:0000256" key="2">
    <source>
        <dbReference type="ARBA" id="ARBA00023002"/>
    </source>
</evidence>
<dbReference type="SUPFAM" id="SSF51735">
    <property type="entry name" value="NAD(P)-binding Rossmann-fold domains"/>
    <property type="match status" value="1"/>
</dbReference>
<evidence type="ECO:0000259" key="3">
    <source>
        <dbReference type="SMART" id="SM00822"/>
    </source>
</evidence>
<evidence type="ECO:0000313" key="4">
    <source>
        <dbReference type="EMBL" id="OBK83679.1"/>
    </source>
</evidence>
<proteinExistence type="inferred from homology"/>
<comment type="caution">
    <text evidence="4">The sequence shown here is derived from an EMBL/GenBank/DDBJ whole genome shotgun (WGS) entry which is preliminary data.</text>
</comment>
<dbReference type="InterPro" id="IPR057326">
    <property type="entry name" value="KR_dom"/>
</dbReference>
<gene>
    <name evidence="4" type="ORF">A5648_11775</name>
</gene>
<protein>
    <submittedName>
        <fullName evidence="4">Oxidoreductase</fullName>
    </submittedName>
</protein>
<comment type="similarity">
    <text evidence="1">Belongs to the short-chain dehydrogenases/reductases (SDR) family.</text>
</comment>
<dbReference type="EMBL" id="LZMF01000137">
    <property type="protein sequence ID" value="OBK83679.1"/>
    <property type="molecule type" value="Genomic_DNA"/>
</dbReference>
<evidence type="ECO:0000256" key="1">
    <source>
        <dbReference type="ARBA" id="ARBA00006484"/>
    </source>
</evidence>
<feature type="domain" description="Ketoreductase" evidence="3">
    <location>
        <begin position="2"/>
        <end position="184"/>
    </location>
</feature>
<evidence type="ECO:0000313" key="5">
    <source>
        <dbReference type="Proteomes" id="UP000093759"/>
    </source>
</evidence>
<sequence>MGLALITGASSGIGYALAAQFARHGYDLVIAAEDDGIQAAADRLSRVGTDVVPVQVDLRTRAGVEQLYRRVADQGRPLDIAALNAGVGSSPNFVDSDLDDDLSVVDLNVRGAVLLAKFVLRDMERRNAGKVLFTSSIVSMMPGSYQAVYAASKAFIQSFAAALRDELRNTGVTVTSLMPGATDTAFFRRAGMENTFMARHLTESPADVAEQGFDALMRGDRQVVAASPVTKLSGVALRFLPDPVKGAIDRVLARPGE</sequence>
<organism evidence="4 5">
    <name type="scientific">Mycolicibacter sinensis (strain JDM601)</name>
    <name type="common">Mycobacterium sinense</name>
    <dbReference type="NCBI Taxonomy" id="875328"/>
    <lineage>
        <taxon>Bacteria</taxon>
        <taxon>Bacillati</taxon>
        <taxon>Actinomycetota</taxon>
        <taxon>Actinomycetes</taxon>
        <taxon>Mycobacteriales</taxon>
        <taxon>Mycobacteriaceae</taxon>
        <taxon>Mycolicibacter</taxon>
    </lineage>
</organism>
<dbReference type="PANTHER" id="PTHR43391">
    <property type="entry name" value="RETINOL DEHYDROGENASE-RELATED"/>
    <property type="match status" value="1"/>
</dbReference>
<keyword evidence="2" id="KW-0560">Oxidoreductase</keyword>